<proteinExistence type="predicted"/>
<name>A0AC34QKF4_9BILA</name>
<dbReference type="WBParaSite" id="JU765_v2.g17124.t1">
    <property type="protein sequence ID" value="JU765_v2.g17124.t1"/>
    <property type="gene ID" value="JU765_v2.g17124"/>
</dbReference>
<evidence type="ECO:0000313" key="2">
    <source>
        <dbReference type="WBParaSite" id="JU765_v2.g17124.t1"/>
    </source>
</evidence>
<dbReference type="Proteomes" id="UP000887576">
    <property type="component" value="Unplaced"/>
</dbReference>
<sequence>MSRSALNSHDRESFIKSQISSCHKALNKAEAPLKQKHARVLIVGTHKEHSANVFWNTVSHIPLEKNPIVTWKFCHLLHKLIRDGHRNVPQDSYKYKNRIVQLGNFWQHLRTSGYGTANFSYCQALVKRLEFHNRYKSILGSFEVSKAQLETLSQDVNEAFELAVELLDMMDSLLELKTSVTSTMDSLRWSSLILQGQCLLAPLVLVILDTSKIYDMIVKLLHKLHSQLPADVLAGHRSRFNIAYRSLKKFYDDAGTLQYFQYLVSIPTLPTDPPNFLSAHMMDTYQTPHAFLHGEGQSEGGDSPHDGQSLAGDLLVDLDFSQTIPSTPTPPVKDQKDVRIEQLESEILMLQQAQQKLVNEAKSRIEAYESRLQDLNSDRNYWKERHNEVQEESQKFRQSLEANKQTSQNNQELEAKLAESEEKFQKLKNAYTTFRAEHLQALRDIGELTKKSKGSDEKVGHYEEEIRNLKQQILEAEQNKRLIEEKAKTSASSIDEMESQLASSQIEIENLNRKLEHAEESHQKLLLELKTSIAKTKADLFAILCSSILKVFDEASDDLHNATSINYPAHLISNYLIADIEFVEKLRPIIEQQEVTTDLCLQLPIFGHRIANTAVNAASAAYSASIEKYDDINEVCKSLIADAVYFVTDLKNQNYHNAEKNTLPSVLRRLHELSETIQKLPKLSGDVDAEKVGQELESEMDRVNQAIAEAIKMIEDLQKKSRASATGARLEVNDRILDACNDLIAAIRILVIRSRDVQEEIVQQGRGSASPREFYKRNHQWTEGLLSAAKAVGGAATYLVQCADGVVTNKGKFENLIIAAQEVGASVAQLYVSSRVKADKDSKKMAELGLASKGVNKCTATVVATVKSGQLNLAEDKLDFTNLSLHDAKRQEMESQVRTLELEAELEKERLRLAGLRKQHYHLASIVAANQQNGNE</sequence>
<evidence type="ECO:0000313" key="1">
    <source>
        <dbReference type="Proteomes" id="UP000887576"/>
    </source>
</evidence>
<organism evidence="1 2">
    <name type="scientific">Panagrolaimus sp. JU765</name>
    <dbReference type="NCBI Taxonomy" id="591449"/>
    <lineage>
        <taxon>Eukaryota</taxon>
        <taxon>Metazoa</taxon>
        <taxon>Ecdysozoa</taxon>
        <taxon>Nematoda</taxon>
        <taxon>Chromadorea</taxon>
        <taxon>Rhabditida</taxon>
        <taxon>Tylenchina</taxon>
        <taxon>Panagrolaimomorpha</taxon>
        <taxon>Panagrolaimoidea</taxon>
        <taxon>Panagrolaimidae</taxon>
        <taxon>Panagrolaimus</taxon>
    </lineage>
</organism>
<reference evidence="2" key="1">
    <citation type="submission" date="2022-11" db="UniProtKB">
        <authorList>
            <consortium name="WormBaseParasite"/>
        </authorList>
    </citation>
    <scope>IDENTIFICATION</scope>
</reference>
<protein>
    <submittedName>
        <fullName evidence="2">Huntingtin interacting protein 1</fullName>
    </submittedName>
</protein>
<accession>A0AC34QKF4</accession>